<proteinExistence type="predicted"/>
<dbReference type="RefSeq" id="XP_019857586.1">
    <property type="nucleotide sequence ID" value="XM_020002027.1"/>
</dbReference>
<reference evidence="4" key="2">
    <citation type="submission" date="2024-06" db="UniProtKB">
        <authorList>
            <consortium name="EnsemblMetazoa"/>
        </authorList>
    </citation>
    <scope>IDENTIFICATION</scope>
</reference>
<protein>
    <recommendedName>
        <fullName evidence="3">Ig-like domain-containing protein</fullName>
    </recommendedName>
</protein>
<dbReference type="GO" id="GO:0004672">
    <property type="term" value="F:protein kinase activity"/>
    <property type="evidence" value="ECO:0007669"/>
    <property type="project" value="TreeGrafter"/>
</dbReference>
<feature type="transmembrane region" description="Helical" evidence="2">
    <location>
        <begin position="71"/>
        <end position="97"/>
    </location>
</feature>
<feature type="transmembrane region" description="Helical" evidence="2">
    <location>
        <begin position="34"/>
        <end position="51"/>
    </location>
</feature>
<dbReference type="EnsemblMetazoa" id="XM_020002027.1">
    <property type="protein sequence ID" value="XP_019857586.1"/>
    <property type="gene ID" value="LOC100634742"/>
</dbReference>
<dbReference type="InterPro" id="IPR029021">
    <property type="entry name" value="Prot-tyrosine_phosphatase-like"/>
</dbReference>
<dbReference type="InterPro" id="IPR003599">
    <property type="entry name" value="Ig_sub"/>
</dbReference>
<keyword evidence="2" id="KW-0472">Membrane</keyword>
<dbReference type="InterPro" id="IPR013098">
    <property type="entry name" value="Ig_I-set"/>
</dbReference>
<dbReference type="GO" id="GO:0004725">
    <property type="term" value="F:protein tyrosine phosphatase activity"/>
    <property type="evidence" value="ECO:0007669"/>
    <property type="project" value="InterPro"/>
</dbReference>
<organism evidence="4 5">
    <name type="scientific">Amphimedon queenslandica</name>
    <name type="common">Sponge</name>
    <dbReference type="NCBI Taxonomy" id="400682"/>
    <lineage>
        <taxon>Eukaryota</taxon>
        <taxon>Metazoa</taxon>
        <taxon>Porifera</taxon>
        <taxon>Demospongiae</taxon>
        <taxon>Heteroscleromorpha</taxon>
        <taxon>Haplosclerida</taxon>
        <taxon>Niphatidae</taxon>
        <taxon>Amphimedon</taxon>
    </lineage>
</organism>
<dbReference type="Gene3D" id="2.60.40.10">
    <property type="entry name" value="Immunoglobulins"/>
    <property type="match status" value="1"/>
</dbReference>
<keyword evidence="5" id="KW-1185">Reference proteome</keyword>
<feature type="transmembrane region" description="Helical" evidence="2">
    <location>
        <begin position="6"/>
        <end position="27"/>
    </location>
</feature>
<dbReference type="PROSITE" id="PS50835">
    <property type="entry name" value="IG_LIKE"/>
    <property type="match status" value="1"/>
</dbReference>
<dbReference type="Proteomes" id="UP000007879">
    <property type="component" value="Unassembled WGS sequence"/>
</dbReference>
<evidence type="ECO:0000256" key="2">
    <source>
        <dbReference type="SAM" id="Phobius"/>
    </source>
</evidence>
<dbReference type="SUPFAM" id="SSF48726">
    <property type="entry name" value="Immunoglobulin"/>
    <property type="match status" value="1"/>
</dbReference>
<dbReference type="InterPro" id="IPR007110">
    <property type="entry name" value="Ig-like_dom"/>
</dbReference>
<evidence type="ECO:0000313" key="4">
    <source>
        <dbReference type="EnsemblMetazoa" id="XP_019857586.1"/>
    </source>
</evidence>
<dbReference type="Gene3D" id="3.90.190.10">
    <property type="entry name" value="Protein tyrosine phosphatase superfamily"/>
    <property type="match status" value="1"/>
</dbReference>
<dbReference type="PANTHER" id="PTHR47633:SF4">
    <property type="entry name" value="MYOPALLADIN ISOFORM X1"/>
    <property type="match status" value="1"/>
</dbReference>
<feature type="domain" description="Ig-like" evidence="3">
    <location>
        <begin position="160"/>
        <end position="247"/>
    </location>
</feature>
<dbReference type="PANTHER" id="PTHR47633">
    <property type="entry name" value="IMMUNOGLOBULIN"/>
    <property type="match status" value="1"/>
</dbReference>
<dbReference type="Pfam" id="PF07679">
    <property type="entry name" value="I-set"/>
    <property type="match status" value="1"/>
</dbReference>
<evidence type="ECO:0000259" key="3">
    <source>
        <dbReference type="PROSITE" id="PS50835"/>
    </source>
</evidence>
<keyword evidence="1" id="KW-0904">Protein phosphatase</keyword>
<dbReference type="Pfam" id="PF00102">
    <property type="entry name" value="Y_phosphatase"/>
    <property type="match status" value="1"/>
</dbReference>
<keyword evidence="2" id="KW-1133">Transmembrane helix</keyword>
<dbReference type="InterPro" id="IPR036179">
    <property type="entry name" value="Ig-like_dom_sf"/>
</dbReference>
<keyword evidence="2" id="KW-0812">Transmembrane</keyword>
<accession>A0AAN0JLE8</accession>
<dbReference type="SUPFAM" id="SSF52799">
    <property type="entry name" value="(Phosphotyrosine protein) phosphatases II"/>
    <property type="match status" value="1"/>
</dbReference>
<dbReference type="KEGG" id="aqu:100634742"/>
<dbReference type="SMART" id="SM00409">
    <property type="entry name" value="IG"/>
    <property type="match status" value="1"/>
</dbReference>
<sequence length="370" mass="40263">MSHIDLVPSITVIQTISTSITSLVPSVTMKKTTGGAPMTSIISSMTAFTAMSVSKSSTPMLPTTDESLMTIYIAAGAILPLLLIVIIIVIIIIAVLISKKKRIKKKYYIATKDSTDKGTATELSVSCYSTYNNNNGGHEEIGLDTIQEATYSTVMKPILPVIEEFPNDVTSKEGRQVLFEVKVKVRGNSKPSFNWYHNGEPVTDDYAHELRGDGSLLLVSVEEKHKGTYCFVANNDAGTVSQQVVLTVAVEGSDESRLLHGDSSCAKIGMIPVDKFGEFVANGHAKGNEGFRNQFGMLDSGESDHTVTVGLTPSNKLLNRFANIVVYDDNRITLRPMPGHKDCTNEYINACFIKILLLVCDEFVLTIGLL</sequence>
<reference evidence="5" key="1">
    <citation type="journal article" date="2010" name="Nature">
        <title>The Amphimedon queenslandica genome and the evolution of animal complexity.</title>
        <authorList>
            <person name="Srivastava M."/>
            <person name="Simakov O."/>
            <person name="Chapman J."/>
            <person name="Fahey B."/>
            <person name="Gauthier M.E."/>
            <person name="Mitros T."/>
            <person name="Richards G.S."/>
            <person name="Conaco C."/>
            <person name="Dacre M."/>
            <person name="Hellsten U."/>
            <person name="Larroux C."/>
            <person name="Putnam N.H."/>
            <person name="Stanke M."/>
            <person name="Adamska M."/>
            <person name="Darling A."/>
            <person name="Degnan S.M."/>
            <person name="Oakley T.H."/>
            <person name="Plachetzki D.C."/>
            <person name="Zhai Y."/>
            <person name="Adamski M."/>
            <person name="Calcino A."/>
            <person name="Cummins S.F."/>
            <person name="Goodstein D.M."/>
            <person name="Harris C."/>
            <person name="Jackson D.J."/>
            <person name="Leys S.P."/>
            <person name="Shu S."/>
            <person name="Woodcroft B.J."/>
            <person name="Vervoort M."/>
            <person name="Kosik K.S."/>
            <person name="Manning G."/>
            <person name="Degnan B.M."/>
            <person name="Rokhsar D.S."/>
        </authorList>
    </citation>
    <scope>NUCLEOTIDE SEQUENCE [LARGE SCALE GENOMIC DNA]</scope>
</reference>
<dbReference type="AlphaFoldDB" id="A0AAN0JLE8"/>
<dbReference type="InterPro" id="IPR000242">
    <property type="entry name" value="PTP_cat"/>
</dbReference>
<name>A0AAN0JLE8_AMPQE</name>
<evidence type="ECO:0000313" key="5">
    <source>
        <dbReference type="Proteomes" id="UP000007879"/>
    </source>
</evidence>
<dbReference type="GeneID" id="100634742"/>
<evidence type="ECO:0000256" key="1">
    <source>
        <dbReference type="ARBA" id="ARBA00022912"/>
    </source>
</evidence>
<dbReference type="InterPro" id="IPR013783">
    <property type="entry name" value="Ig-like_fold"/>
</dbReference>
<keyword evidence="1" id="KW-0378">Hydrolase</keyword>